<dbReference type="Gene3D" id="2.170.270.10">
    <property type="entry name" value="SET domain"/>
    <property type="match status" value="1"/>
</dbReference>
<dbReference type="InterPro" id="IPR001214">
    <property type="entry name" value="SET_dom"/>
</dbReference>
<dbReference type="EMBL" id="HBIO01000586">
    <property type="protein sequence ID" value="CAE0455591.1"/>
    <property type="molecule type" value="Transcribed_RNA"/>
</dbReference>
<proteinExistence type="predicted"/>
<feature type="domain" description="SET" evidence="1">
    <location>
        <begin position="65"/>
        <end position="194"/>
    </location>
</feature>
<organism evidence="2">
    <name type="scientific">Chaetoceros debilis</name>
    <dbReference type="NCBI Taxonomy" id="122233"/>
    <lineage>
        <taxon>Eukaryota</taxon>
        <taxon>Sar</taxon>
        <taxon>Stramenopiles</taxon>
        <taxon>Ochrophyta</taxon>
        <taxon>Bacillariophyta</taxon>
        <taxon>Coscinodiscophyceae</taxon>
        <taxon>Chaetocerotophycidae</taxon>
        <taxon>Chaetocerotales</taxon>
        <taxon>Chaetocerotaceae</taxon>
        <taxon>Chaetoceros</taxon>
    </lineage>
</organism>
<dbReference type="Pfam" id="PF00856">
    <property type="entry name" value="SET"/>
    <property type="match status" value="1"/>
</dbReference>
<name>A0A7S3V3X9_9STRA</name>
<dbReference type="InterPro" id="IPR046341">
    <property type="entry name" value="SET_dom_sf"/>
</dbReference>
<dbReference type="SUPFAM" id="SSF82199">
    <property type="entry name" value="SET domain"/>
    <property type="match status" value="1"/>
</dbReference>
<evidence type="ECO:0000259" key="1">
    <source>
        <dbReference type="Pfam" id="PF00856"/>
    </source>
</evidence>
<protein>
    <recommendedName>
        <fullName evidence="1">SET domain-containing protein</fullName>
    </recommendedName>
</protein>
<gene>
    <name evidence="2" type="ORF">CDEB00056_LOCUS432</name>
</gene>
<sequence length="226" mass="24949">MFLLTQYKAATPQILNFAKRGIGTESTHALQTFRLPSQRAADNVPGQGWKIPTVVKPSKIPGAGNGRFACTDVEKGSQIVFKPIIPMANISSVLSVPNNVYILFKNSGEVDKFIDLYQKEGNQHRKDIIECLAHFIGPMGTVDGVGATLSFSTLTVNHGDPGCGENFRLFLDDGVVVGETVKDIKKGDELLNDYRNFEPIPEFWLNYCKKEGVKDVITNMKENVDL</sequence>
<accession>A0A7S3V3X9</accession>
<evidence type="ECO:0000313" key="2">
    <source>
        <dbReference type="EMBL" id="CAE0455591.1"/>
    </source>
</evidence>
<reference evidence="2" key="1">
    <citation type="submission" date="2021-01" db="EMBL/GenBank/DDBJ databases">
        <authorList>
            <person name="Corre E."/>
            <person name="Pelletier E."/>
            <person name="Niang G."/>
            <person name="Scheremetjew M."/>
            <person name="Finn R."/>
            <person name="Kale V."/>
            <person name="Holt S."/>
            <person name="Cochrane G."/>
            <person name="Meng A."/>
            <person name="Brown T."/>
            <person name="Cohen L."/>
        </authorList>
    </citation>
    <scope>NUCLEOTIDE SEQUENCE</scope>
    <source>
        <strain evidence="2">MM31A-1</strain>
    </source>
</reference>
<dbReference type="AlphaFoldDB" id="A0A7S3V3X9"/>